<reference evidence="6" key="1">
    <citation type="journal article" date="2013" name="Extremophiles">
        <title>Proteinivorax tanatarense gen. nov., sp. nov., an anaerobic, haloalkaliphilic, proteolytic bacterium isolated from a decaying algal bloom, and proposal of Proteinivoraceae fam. nov.</title>
        <authorList>
            <person name="Kevbrin V."/>
            <person name="Boltyanskaya Y."/>
            <person name="Zhilina T."/>
            <person name="Kolganova T."/>
            <person name="Lavrentjeva E."/>
            <person name="Kuznetsov B."/>
        </authorList>
    </citation>
    <scope>NUCLEOTIDE SEQUENCE</scope>
    <source>
        <strain evidence="6">Z-910T</strain>
    </source>
</reference>
<evidence type="ECO:0000256" key="2">
    <source>
        <dbReference type="ARBA" id="ARBA00023015"/>
    </source>
</evidence>
<proteinExistence type="predicted"/>
<feature type="domain" description="HTH merR-type" evidence="5">
    <location>
        <begin position="1"/>
        <end position="67"/>
    </location>
</feature>
<dbReference type="AlphaFoldDB" id="A0AAU7VMB1"/>
<dbReference type="SUPFAM" id="SSF46955">
    <property type="entry name" value="Putative DNA-binding domain"/>
    <property type="match status" value="1"/>
</dbReference>
<protein>
    <submittedName>
        <fullName evidence="6">MerR family transcriptional regulator</fullName>
    </submittedName>
</protein>
<keyword evidence="1" id="KW-0678">Repressor</keyword>
<name>A0AAU7VMB1_9FIRM</name>
<dbReference type="Gene3D" id="1.10.1660.10">
    <property type="match status" value="1"/>
</dbReference>
<dbReference type="EMBL" id="CP158367">
    <property type="protein sequence ID" value="XBX75244.1"/>
    <property type="molecule type" value="Genomic_DNA"/>
</dbReference>
<dbReference type="InterPro" id="IPR009061">
    <property type="entry name" value="DNA-bd_dom_put_sf"/>
</dbReference>
<dbReference type="PANTHER" id="PTHR30204:SF69">
    <property type="entry name" value="MERR-FAMILY TRANSCRIPTIONAL REGULATOR"/>
    <property type="match status" value="1"/>
</dbReference>
<reference evidence="6" key="2">
    <citation type="submission" date="2024-06" db="EMBL/GenBank/DDBJ databases">
        <authorList>
            <person name="Petrova K.O."/>
            <person name="Toshchakov S.V."/>
            <person name="Boltjanskaja Y.V."/>
            <person name="Kevbrin V."/>
        </authorList>
    </citation>
    <scope>NUCLEOTIDE SEQUENCE</scope>
    <source>
        <strain evidence="6">Z-910T</strain>
    </source>
</reference>
<dbReference type="SMART" id="SM00422">
    <property type="entry name" value="HTH_MERR"/>
    <property type="match status" value="1"/>
</dbReference>
<organism evidence="6">
    <name type="scientific">Proteinivorax tanatarense</name>
    <dbReference type="NCBI Taxonomy" id="1260629"/>
    <lineage>
        <taxon>Bacteria</taxon>
        <taxon>Bacillati</taxon>
        <taxon>Bacillota</taxon>
        <taxon>Clostridia</taxon>
        <taxon>Eubacteriales</taxon>
        <taxon>Proteinivoracaceae</taxon>
        <taxon>Proteinivorax</taxon>
    </lineage>
</organism>
<keyword evidence="3" id="KW-0238">DNA-binding</keyword>
<dbReference type="InterPro" id="IPR000551">
    <property type="entry name" value="MerR-type_HTH_dom"/>
</dbReference>
<keyword evidence="2" id="KW-0805">Transcription regulation</keyword>
<dbReference type="Pfam" id="PF13411">
    <property type="entry name" value="MerR_1"/>
    <property type="match status" value="1"/>
</dbReference>
<evidence type="ECO:0000259" key="5">
    <source>
        <dbReference type="PROSITE" id="PS50937"/>
    </source>
</evidence>
<dbReference type="GO" id="GO:0003677">
    <property type="term" value="F:DNA binding"/>
    <property type="evidence" value="ECO:0007669"/>
    <property type="project" value="UniProtKB-KW"/>
</dbReference>
<keyword evidence="4" id="KW-0804">Transcription</keyword>
<gene>
    <name evidence="6" type="ORF">PRVXT_000354</name>
</gene>
<dbReference type="PANTHER" id="PTHR30204">
    <property type="entry name" value="REDOX-CYCLING DRUG-SENSING TRANSCRIPTIONAL ACTIVATOR SOXR"/>
    <property type="match status" value="1"/>
</dbReference>
<sequence>MLIGEVSQRYRINIETLRYYERLGLVVPGRVGNRRHYTEKDIDDLIFVLRMKEMMFSLSEIKKIMAIDKKIDKVIITQHIDKDEIDKLQKEVAKKYNDILKKEKELAKVKGHLNKLFCKIEEFKKGEES</sequence>
<dbReference type="PROSITE" id="PS50937">
    <property type="entry name" value="HTH_MERR_2"/>
    <property type="match status" value="1"/>
</dbReference>
<dbReference type="CDD" id="cd00592">
    <property type="entry name" value="HTH_MerR-like"/>
    <property type="match status" value="1"/>
</dbReference>
<accession>A0AAU7VMB1</accession>
<evidence type="ECO:0000313" key="6">
    <source>
        <dbReference type="EMBL" id="XBX75244.1"/>
    </source>
</evidence>
<evidence type="ECO:0000256" key="3">
    <source>
        <dbReference type="ARBA" id="ARBA00023125"/>
    </source>
</evidence>
<evidence type="ECO:0000256" key="4">
    <source>
        <dbReference type="ARBA" id="ARBA00023163"/>
    </source>
</evidence>
<dbReference type="GO" id="GO:0003700">
    <property type="term" value="F:DNA-binding transcription factor activity"/>
    <property type="evidence" value="ECO:0007669"/>
    <property type="project" value="InterPro"/>
</dbReference>
<dbReference type="RefSeq" id="WP_350343989.1">
    <property type="nucleotide sequence ID" value="NZ_CP158367.1"/>
</dbReference>
<dbReference type="InterPro" id="IPR047057">
    <property type="entry name" value="MerR_fam"/>
</dbReference>
<evidence type="ECO:0000256" key="1">
    <source>
        <dbReference type="ARBA" id="ARBA00022491"/>
    </source>
</evidence>